<evidence type="ECO:0000313" key="7">
    <source>
        <dbReference type="Proteomes" id="UP000274756"/>
    </source>
</evidence>
<reference evidence="5 7" key="2">
    <citation type="submission" date="2018-11" db="EMBL/GenBank/DDBJ databases">
        <authorList>
            <consortium name="Pathogen Informatics"/>
        </authorList>
    </citation>
    <scope>NUCLEOTIDE SEQUENCE [LARGE SCALE GENOMIC DNA]</scope>
</reference>
<evidence type="ECO:0000313" key="8">
    <source>
        <dbReference type="WBParaSite" id="DME_0000908801-mRNA-1"/>
    </source>
</evidence>
<accession>A0A0N4UMK6</accession>
<dbReference type="Proteomes" id="UP000274756">
    <property type="component" value="Unassembled WGS sequence"/>
</dbReference>
<dbReference type="SMART" id="SM00209">
    <property type="entry name" value="TSP1"/>
    <property type="match status" value="1"/>
</dbReference>
<dbReference type="InterPro" id="IPR001212">
    <property type="entry name" value="Somatomedin_B_dom"/>
</dbReference>
<dbReference type="SUPFAM" id="SSF90188">
    <property type="entry name" value="Somatomedin B domain"/>
    <property type="match status" value="1"/>
</dbReference>
<dbReference type="InterPro" id="IPR056801">
    <property type="entry name" value="SBSPON_C"/>
</dbReference>
<keyword evidence="7" id="KW-1185">Reference proteome</keyword>
<dbReference type="AlphaFoldDB" id="A0A0N4UMK6"/>
<dbReference type="PROSITE" id="PS00524">
    <property type="entry name" value="SMB_1"/>
    <property type="match status" value="1"/>
</dbReference>
<dbReference type="InterPro" id="IPR039942">
    <property type="entry name" value="SBSPO"/>
</dbReference>
<dbReference type="OrthoDB" id="98591at2759"/>
<dbReference type="SUPFAM" id="SSF82895">
    <property type="entry name" value="TSP-1 type 1 repeat"/>
    <property type="match status" value="1"/>
</dbReference>
<organism evidence="6 8">
    <name type="scientific">Dracunculus medinensis</name>
    <name type="common">Guinea worm</name>
    <dbReference type="NCBI Taxonomy" id="318479"/>
    <lineage>
        <taxon>Eukaryota</taxon>
        <taxon>Metazoa</taxon>
        <taxon>Ecdysozoa</taxon>
        <taxon>Nematoda</taxon>
        <taxon>Chromadorea</taxon>
        <taxon>Rhabditida</taxon>
        <taxon>Spirurina</taxon>
        <taxon>Dracunculoidea</taxon>
        <taxon>Dracunculidae</taxon>
        <taxon>Dracunculus</taxon>
    </lineage>
</organism>
<evidence type="ECO:0000313" key="6">
    <source>
        <dbReference type="Proteomes" id="UP000038040"/>
    </source>
</evidence>
<keyword evidence="1" id="KW-0732">Signal</keyword>
<proteinExistence type="predicted"/>
<dbReference type="Pfam" id="PF25031">
    <property type="entry name" value="SBSPON_C"/>
    <property type="match status" value="1"/>
</dbReference>
<dbReference type="PROSITE" id="PS50092">
    <property type="entry name" value="TSP1"/>
    <property type="match status" value="1"/>
</dbReference>
<dbReference type="Gene3D" id="4.10.410.20">
    <property type="match status" value="1"/>
</dbReference>
<sequence length="283" mass="32697">MACSEFNRIRRHEKVDRGMVDYDEYSLLSRHIPLTIADDLEYADSGNSSDKMMYLEGSHDNLCYCDERCITFGDCCSDYTFVCPPSDCLVTQWNEWSTCVINNKIDKCGHGVRTRIRQIRQEARYGGAECPPVVEKTLCFKECFHENSDTTTVALLIDYQYSKIRETLSRDNVYWDLPEVAQKVAKLSYYCVTYEIGWVNRNCVDKKIISKLYSGNIICAECQPEAQLHRSTLRCASDLNDGDYGLWKLIGPPYCNGIWRRISRTDNCRCDQKFPGKDSYLLV</sequence>
<dbReference type="Gene3D" id="2.20.100.10">
    <property type="entry name" value="Thrombospondin type-1 (TSP1) repeat"/>
    <property type="match status" value="1"/>
</dbReference>
<dbReference type="InterPro" id="IPR000884">
    <property type="entry name" value="TSP1_rpt"/>
</dbReference>
<dbReference type="STRING" id="318479.A0A0N4UMK6"/>
<dbReference type="PROSITE" id="PS50958">
    <property type="entry name" value="SMB_2"/>
    <property type="match status" value="1"/>
</dbReference>
<dbReference type="EMBL" id="UYYG01001227">
    <property type="protein sequence ID" value="VDN60619.1"/>
    <property type="molecule type" value="Genomic_DNA"/>
</dbReference>
<dbReference type="FunFam" id="2.20.100.10:FF:000019">
    <property type="entry name" value="Thrombospondin type 1 domain containing 7A"/>
    <property type="match status" value="1"/>
</dbReference>
<dbReference type="InterPro" id="IPR036024">
    <property type="entry name" value="Somatomedin_B-like_dom_sf"/>
</dbReference>
<keyword evidence="3" id="KW-0325">Glycoprotein</keyword>
<dbReference type="InterPro" id="IPR036383">
    <property type="entry name" value="TSP1_rpt_sf"/>
</dbReference>
<keyword evidence="2" id="KW-1015">Disulfide bond</keyword>
<dbReference type="PANTHER" id="PTHR20920:SF5">
    <property type="entry name" value="SMB DOMAIN-CONTAINING PROTEIN"/>
    <property type="match status" value="1"/>
</dbReference>
<dbReference type="PANTHER" id="PTHR20920">
    <property type="entry name" value="RPE-SPONDIN"/>
    <property type="match status" value="1"/>
</dbReference>
<evidence type="ECO:0000256" key="3">
    <source>
        <dbReference type="ARBA" id="ARBA00023180"/>
    </source>
</evidence>
<dbReference type="WBParaSite" id="DME_0000908801-mRNA-1">
    <property type="protein sequence ID" value="DME_0000908801-mRNA-1"/>
    <property type="gene ID" value="DME_0000908801"/>
</dbReference>
<name>A0A0N4UMK6_DRAME</name>
<feature type="domain" description="SMB" evidence="4">
    <location>
        <begin position="44"/>
        <end position="87"/>
    </location>
</feature>
<evidence type="ECO:0000259" key="4">
    <source>
        <dbReference type="PROSITE" id="PS50958"/>
    </source>
</evidence>
<dbReference type="Pfam" id="PF01033">
    <property type="entry name" value="Somatomedin_B"/>
    <property type="match status" value="1"/>
</dbReference>
<protein>
    <submittedName>
        <fullName evidence="8">SMB domain-containing protein</fullName>
    </submittedName>
</protein>
<evidence type="ECO:0000256" key="2">
    <source>
        <dbReference type="ARBA" id="ARBA00023157"/>
    </source>
</evidence>
<reference evidence="8" key="1">
    <citation type="submission" date="2017-02" db="UniProtKB">
        <authorList>
            <consortium name="WormBaseParasite"/>
        </authorList>
    </citation>
    <scope>IDENTIFICATION</scope>
</reference>
<dbReference type="Proteomes" id="UP000038040">
    <property type="component" value="Unplaced"/>
</dbReference>
<evidence type="ECO:0000256" key="1">
    <source>
        <dbReference type="ARBA" id="ARBA00022729"/>
    </source>
</evidence>
<evidence type="ECO:0000313" key="5">
    <source>
        <dbReference type="EMBL" id="VDN60619.1"/>
    </source>
</evidence>
<gene>
    <name evidence="5" type="ORF">DME_LOCUS10592</name>
</gene>